<keyword evidence="1" id="KW-0732">Signal</keyword>
<dbReference type="RefSeq" id="WP_115092781.1">
    <property type="nucleotide sequence ID" value="NZ_CP068107.1"/>
</dbReference>
<feature type="signal peptide" evidence="1">
    <location>
        <begin position="1"/>
        <end position="22"/>
    </location>
</feature>
<dbReference type="AlphaFoldDB" id="A0A378U1S8"/>
<sequence>MKTTFKLALVAALSFISVTSFAQEGNKKSSSTTNLNVNLSDVYELNVTNASVTIPMNTVEQFQKGSTSGELKNHLEVTATQKYEIKVVASSDLNNSGVTIPVNTVEVRIKGNTNLAEGAAPNNFTASHNIAQLATTESTPLITTSAGTAKMGYAVEYAIPASQTSAYTDKKEGTYTTTVTYNLYAL</sequence>
<keyword evidence="3" id="KW-1185">Reference proteome</keyword>
<accession>A0A378U1S8</accession>
<proteinExistence type="predicted"/>
<evidence type="ECO:0000256" key="1">
    <source>
        <dbReference type="SAM" id="SignalP"/>
    </source>
</evidence>
<dbReference type="EMBL" id="UGQL01000002">
    <property type="protein sequence ID" value="STZ68941.1"/>
    <property type="molecule type" value="Genomic_DNA"/>
</dbReference>
<reference evidence="2 3" key="1">
    <citation type="submission" date="2018-06" db="EMBL/GenBank/DDBJ databases">
        <authorList>
            <consortium name="Pathogen Informatics"/>
            <person name="Doyle S."/>
        </authorList>
    </citation>
    <scope>NUCLEOTIDE SEQUENCE [LARGE SCALE GENOMIC DNA]</scope>
    <source>
        <strain evidence="2 3">NCTC11179</strain>
    </source>
</reference>
<dbReference type="Proteomes" id="UP000255024">
    <property type="component" value="Unassembled WGS sequence"/>
</dbReference>
<name>A0A378U1S8_MYROD</name>
<organism evidence="2 3">
    <name type="scientific">Myroides odoratus</name>
    <name type="common">Flavobacterium odoratum</name>
    <dbReference type="NCBI Taxonomy" id="256"/>
    <lineage>
        <taxon>Bacteria</taxon>
        <taxon>Pseudomonadati</taxon>
        <taxon>Bacteroidota</taxon>
        <taxon>Flavobacteriia</taxon>
        <taxon>Flavobacteriales</taxon>
        <taxon>Flavobacteriaceae</taxon>
        <taxon>Myroides</taxon>
    </lineage>
</organism>
<evidence type="ECO:0000313" key="3">
    <source>
        <dbReference type="Proteomes" id="UP000255024"/>
    </source>
</evidence>
<evidence type="ECO:0000313" key="2">
    <source>
        <dbReference type="EMBL" id="STZ68941.1"/>
    </source>
</evidence>
<feature type="chain" id="PRO_5016698851" evidence="1">
    <location>
        <begin position="23"/>
        <end position="186"/>
    </location>
</feature>
<gene>
    <name evidence="2" type="ORF">NCTC11179_02425</name>
</gene>
<protein>
    <submittedName>
        <fullName evidence="2">Uncharacterized protein</fullName>
    </submittedName>
</protein>